<organism evidence="1 2">
    <name type="scientific">Alistipes hominis</name>
    <dbReference type="NCBI Taxonomy" id="2763015"/>
    <lineage>
        <taxon>Bacteria</taxon>
        <taxon>Pseudomonadati</taxon>
        <taxon>Bacteroidota</taxon>
        <taxon>Bacteroidia</taxon>
        <taxon>Bacteroidales</taxon>
        <taxon>Rikenellaceae</taxon>
        <taxon>Alistipes</taxon>
    </lineage>
</organism>
<dbReference type="RefSeq" id="WP_055201827.1">
    <property type="nucleotide sequence ID" value="NZ_JACOOK010000001.1"/>
</dbReference>
<reference evidence="1 2" key="1">
    <citation type="submission" date="2020-08" db="EMBL/GenBank/DDBJ databases">
        <title>Genome public.</title>
        <authorList>
            <person name="Liu C."/>
            <person name="Sun Q."/>
        </authorList>
    </citation>
    <scope>NUCLEOTIDE SEQUENCE [LARGE SCALE GENOMIC DNA]</scope>
    <source>
        <strain evidence="1 2">New-7</strain>
    </source>
</reference>
<name>A0ABR7CJP0_9BACT</name>
<keyword evidence="2" id="KW-1185">Reference proteome</keyword>
<evidence type="ECO:0000313" key="1">
    <source>
        <dbReference type="EMBL" id="MBC5615856.1"/>
    </source>
</evidence>
<gene>
    <name evidence="1" type="ORF">H8S08_02305</name>
</gene>
<evidence type="ECO:0000313" key="2">
    <source>
        <dbReference type="Proteomes" id="UP000636891"/>
    </source>
</evidence>
<dbReference type="Proteomes" id="UP000636891">
    <property type="component" value="Unassembled WGS sequence"/>
</dbReference>
<proteinExistence type="predicted"/>
<dbReference type="EMBL" id="JACOOK010000001">
    <property type="protein sequence ID" value="MBC5615856.1"/>
    <property type="molecule type" value="Genomic_DNA"/>
</dbReference>
<accession>A0ABR7CJP0</accession>
<comment type="caution">
    <text evidence="1">The sequence shown here is derived from an EMBL/GenBank/DDBJ whole genome shotgun (WGS) entry which is preliminary data.</text>
</comment>
<sequence length="72" mass="7912">MKGFFSRLFASKKSGSSSSENEVVAAIAVALELYGRETRTAPAAVVRTAKAASGWNCKSYGMTRLPQRNRRW</sequence>
<protein>
    <recommendedName>
        <fullName evidence="3">Acyl-CoA carboxylase subunit epsilon</fullName>
    </recommendedName>
</protein>
<evidence type="ECO:0008006" key="3">
    <source>
        <dbReference type="Google" id="ProtNLM"/>
    </source>
</evidence>